<feature type="region of interest" description="Disordered" evidence="1">
    <location>
        <begin position="1"/>
        <end position="67"/>
    </location>
</feature>
<evidence type="ECO:0000313" key="2">
    <source>
        <dbReference type="EMBL" id="MXP42897.1"/>
    </source>
</evidence>
<gene>
    <name evidence="2" type="ORF">GRI65_00335</name>
</gene>
<feature type="compositionally biased region" description="Polar residues" evidence="1">
    <location>
        <begin position="11"/>
        <end position="33"/>
    </location>
</feature>
<dbReference type="Proteomes" id="UP000431922">
    <property type="component" value="Unassembled WGS sequence"/>
</dbReference>
<proteinExistence type="predicted"/>
<name>A0A845B0D6_9SPHN</name>
<keyword evidence="3" id="KW-1185">Reference proteome</keyword>
<organism evidence="2 3">
    <name type="scientific">Allopontixanthobacter sediminis</name>
    <dbReference type="NCBI Taxonomy" id="1689985"/>
    <lineage>
        <taxon>Bacteria</taxon>
        <taxon>Pseudomonadati</taxon>
        <taxon>Pseudomonadota</taxon>
        <taxon>Alphaproteobacteria</taxon>
        <taxon>Sphingomonadales</taxon>
        <taxon>Erythrobacteraceae</taxon>
        <taxon>Allopontixanthobacter</taxon>
    </lineage>
</organism>
<dbReference type="AlphaFoldDB" id="A0A845B0D6"/>
<dbReference type="OrthoDB" id="7433539at2"/>
<dbReference type="EMBL" id="WTYL01000001">
    <property type="protein sequence ID" value="MXP42897.1"/>
    <property type="molecule type" value="Genomic_DNA"/>
</dbReference>
<dbReference type="RefSeq" id="WP_160754559.1">
    <property type="nucleotide sequence ID" value="NZ_WTYL01000001.1"/>
</dbReference>
<protein>
    <submittedName>
        <fullName evidence="2">Uncharacterized protein</fullName>
    </submittedName>
</protein>
<evidence type="ECO:0000313" key="3">
    <source>
        <dbReference type="Proteomes" id="UP000431922"/>
    </source>
</evidence>
<reference evidence="2 3" key="1">
    <citation type="submission" date="2019-12" db="EMBL/GenBank/DDBJ databases">
        <title>Genomic-based taxomic classification of the family Erythrobacteraceae.</title>
        <authorList>
            <person name="Xu L."/>
        </authorList>
    </citation>
    <scope>NUCLEOTIDE SEQUENCE [LARGE SCALE GENOMIC DNA]</scope>
    <source>
        <strain evidence="2 3">KCTC 42453</strain>
    </source>
</reference>
<evidence type="ECO:0000256" key="1">
    <source>
        <dbReference type="SAM" id="MobiDB-lite"/>
    </source>
</evidence>
<comment type="caution">
    <text evidence="2">The sequence shown here is derived from an EMBL/GenBank/DDBJ whole genome shotgun (WGS) entry which is preliminary data.</text>
</comment>
<accession>A0A845B0D6</accession>
<sequence length="67" mass="7415">MSKKDMENADLPTSDNPGQNSQLANSIRNQSVVTPEDYPEETRNPNAKPSRKGRSDDAPRGPKYPTD</sequence>
<feature type="compositionally biased region" description="Basic and acidic residues" evidence="1">
    <location>
        <begin position="53"/>
        <end position="67"/>
    </location>
</feature>